<name>A0A1M5EHM8_9THEO</name>
<sequence length="147" mass="16388">MKNIITLEVIKEESGDTLKYPEGTIITADAKSWAKSNLKTLYVGDECIVKPDKDKNKEDQVVISVVGKDKIGIIASISGMLAEYNVNIVDINQTLINGLFTMIMVVDISLCTVDFNQFKKNLDELGNKIGVKIDAQKQAIFNYMQRI</sequence>
<dbReference type="InterPro" id="IPR022986">
    <property type="entry name" value="UPF0237_ACT"/>
</dbReference>
<proteinExistence type="inferred from homology"/>
<dbReference type="STRING" id="1121256.SAMN02746089_02550"/>
<dbReference type="PANTHER" id="PTHR34875:SF6">
    <property type="entry name" value="UPF0237 PROTEIN MJ1558"/>
    <property type="match status" value="1"/>
</dbReference>
<dbReference type="EMBL" id="FQVH01000045">
    <property type="protein sequence ID" value="SHF78755.1"/>
    <property type="molecule type" value="Genomic_DNA"/>
</dbReference>
<dbReference type="PANTHER" id="PTHR34875">
    <property type="entry name" value="UPF0237 PROTEIN MJ1558"/>
    <property type="match status" value="1"/>
</dbReference>
<dbReference type="InterPro" id="IPR050990">
    <property type="entry name" value="UPF0237/GcvR_regulator"/>
</dbReference>
<evidence type="ECO:0000313" key="4">
    <source>
        <dbReference type="Proteomes" id="UP000184088"/>
    </source>
</evidence>
<dbReference type="PROSITE" id="PS51671">
    <property type="entry name" value="ACT"/>
    <property type="match status" value="1"/>
</dbReference>
<dbReference type="SUPFAM" id="SSF55021">
    <property type="entry name" value="ACT-like"/>
    <property type="match status" value="1"/>
</dbReference>
<dbReference type="Pfam" id="PF13740">
    <property type="entry name" value="ACT_6"/>
    <property type="match status" value="1"/>
</dbReference>
<dbReference type="Gene3D" id="3.30.70.260">
    <property type="match status" value="1"/>
</dbReference>
<dbReference type="CDD" id="cd04872">
    <property type="entry name" value="ACT_1ZPV"/>
    <property type="match status" value="1"/>
</dbReference>
<dbReference type="HAMAP" id="MF_01054">
    <property type="entry name" value="UPF0237"/>
    <property type="match status" value="1"/>
</dbReference>
<dbReference type="OrthoDB" id="9803078at2"/>
<comment type="similarity">
    <text evidence="1">Belongs to the UPF0237 family.</text>
</comment>
<dbReference type="InterPro" id="IPR002912">
    <property type="entry name" value="ACT_dom"/>
</dbReference>
<dbReference type="InterPro" id="IPR045865">
    <property type="entry name" value="ACT-like_dom_sf"/>
</dbReference>
<evidence type="ECO:0000256" key="1">
    <source>
        <dbReference type="HAMAP-Rule" id="MF_01054"/>
    </source>
</evidence>
<dbReference type="Proteomes" id="UP000184088">
    <property type="component" value="Unassembled WGS sequence"/>
</dbReference>
<evidence type="ECO:0000259" key="2">
    <source>
        <dbReference type="PROSITE" id="PS51671"/>
    </source>
</evidence>
<evidence type="ECO:0000313" key="3">
    <source>
        <dbReference type="EMBL" id="SHF78755.1"/>
    </source>
</evidence>
<dbReference type="RefSeq" id="WP_084111312.1">
    <property type="nucleotide sequence ID" value="NZ_FQVH01000045.1"/>
</dbReference>
<gene>
    <name evidence="3" type="ORF">SAMN02746089_02550</name>
</gene>
<reference evidence="3 4" key="1">
    <citation type="submission" date="2016-11" db="EMBL/GenBank/DDBJ databases">
        <authorList>
            <person name="Jaros S."/>
            <person name="Januszkiewicz K."/>
            <person name="Wedrychowicz H."/>
        </authorList>
    </citation>
    <scope>NUCLEOTIDE SEQUENCE [LARGE SCALE GENOMIC DNA]</scope>
    <source>
        <strain evidence="3 4">DSM 17918</strain>
    </source>
</reference>
<dbReference type="AlphaFoldDB" id="A0A1M5EHM8"/>
<protein>
    <recommendedName>
        <fullName evidence="1">UPF0237 protein SAMN02746089_02550</fullName>
    </recommendedName>
</protein>
<keyword evidence="4" id="KW-1185">Reference proteome</keyword>
<feature type="domain" description="ACT" evidence="2">
    <location>
        <begin position="62"/>
        <end position="136"/>
    </location>
</feature>
<dbReference type="NCBIfam" id="NF001220">
    <property type="entry name" value="PRK00194.1"/>
    <property type="match status" value="1"/>
</dbReference>
<organism evidence="3 4">
    <name type="scientific">Caldanaerobius fijiensis DSM 17918</name>
    <dbReference type="NCBI Taxonomy" id="1121256"/>
    <lineage>
        <taxon>Bacteria</taxon>
        <taxon>Bacillati</taxon>
        <taxon>Bacillota</taxon>
        <taxon>Clostridia</taxon>
        <taxon>Thermoanaerobacterales</taxon>
        <taxon>Thermoanaerobacteraceae</taxon>
        <taxon>Caldanaerobius</taxon>
    </lineage>
</organism>
<accession>A0A1M5EHM8</accession>